<evidence type="ECO:0000313" key="3">
    <source>
        <dbReference type="Proteomes" id="UP001374535"/>
    </source>
</evidence>
<name>A0AAQ3NG06_VIGMU</name>
<organism evidence="2 3">
    <name type="scientific">Vigna mungo</name>
    <name type="common">Black gram</name>
    <name type="synonym">Phaseolus mungo</name>
    <dbReference type="NCBI Taxonomy" id="3915"/>
    <lineage>
        <taxon>Eukaryota</taxon>
        <taxon>Viridiplantae</taxon>
        <taxon>Streptophyta</taxon>
        <taxon>Embryophyta</taxon>
        <taxon>Tracheophyta</taxon>
        <taxon>Spermatophyta</taxon>
        <taxon>Magnoliopsida</taxon>
        <taxon>eudicotyledons</taxon>
        <taxon>Gunneridae</taxon>
        <taxon>Pentapetalae</taxon>
        <taxon>rosids</taxon>
        <taxon>fabids</taxon>
        <taxon>Fabales</taxon>
        <taxon>Fabaceae</taxon>
        <taxon>Papilionoideae</taxon>
        <taxon>50 kb inversion clade</taxon>
        <taxon>NPAAA clade</taxon>
        <taxon>indigoferoid/millettioid clade</taxon>
        <taxon>Phaseoleae</taxon>
        <taxon>Vigna</taxon>
    </lineage>
</organism>
<feature type="domain" description="Tf2-1-like SH3-like" evidence="1">
    <location>
        <begin position="46"/>
        <end position="96"/>
    </location>
</feature>
<accession>A0AAQ3NG06</accession>
<dbReference type="Pfam" id="PF24626">
    <property type="entry name" value="SH3_Tf2-1"/>
    <property type="match status" value="1"/>
</dbReference>
<gene>
    <name evidence="2" type="ORF">V8G54_021384</name>
</gene>
<sequence>MEFTYNNNYHSSIGMQLFKALYRRRCRTPLSWNQDRERVTIGPELLQQTIKNLCPKFLELYKIIKRIGPVSYEIELPPSLTNIHNVFHVSQLRKYVSSPEH</sequence>
<protein>
    <recommendedName>
        <fullName evidence="1">Tf2-1-like SH3-like domain-containing protein</fullName>
    </recommendedName>
</protein>
<dbReference type="Proteomes" id="UP001374535">
    <property type="component" value="Chromosome 6"/>
</dbReference>
<dbReference type="InterPro" id="IPR056924">
    <property type="entry name" value="SH3_Tf2-1"/>
</dbReference>
<evidence type="ECO:0000313" key="2">
    <source>
        <dbReference type="EMBL" id="WVZ08038.1"/>
    </source>
</evidence>
<dbReference type="PANTHER" id="PTHR46148">
    <property type="entry name" value="CHROMO DOMAIN-CONTAINING PROTEIN"/>
    <property type="match status" value="1"/>
</dbReference>
<keyword evidence="3" id="KW-1185">Reference proteome</keyword>
<evidence type="ECO:0000259" key="1">
    <source>
        <dbReference type="Pfam" id="PF24626"/>
    </source>
</evidence>
<dbReference type="PANTHER" id="PTHR46148:SF60">
    <property type="entry name" value="CHROMO DOMAIN-CONTAINING PROTEIN"/>
    <property type="match status" value="1"/>
</dbReference>
<dbReference type="EMBL" id="CP144695">
    <property type="protein sequence ID" value="WVZ08038.1"/>
    <property type="molecule type" value="Genomic_DNA"/>
</dbReference>
<dbReference type="AlphaFoldDB" id="A0AAQ3NG06"/>
<reference evidence="2 3" key="1">
    <citation type="journal article" date="2023" name="Life. Sci Alliance">
        <title>Evolutionary insights into 3D genome organization and epigenetic landscape of Vigna mungo.</title>
        <authorList>
            <person name="Junaid A."/>
            <person name="Singh B."/>
            <person name="Bhatia S."/>
        </authorList>
    </citation>
    <scope>NUCLEOTIDE SEQUENCE [LARGE SCALE GENOMIC DNA]</scope>
    <source>
        <strain evidence="2">Urdbean</strain>
    </source>
</reference>
<proteinExistence type="predicted"/>